<feature type="domain" description="RecX first three-helical" evidence="8">
    <location>
        <begin position="109"/>
        <end position="148"/>
    </location>
</feature>
<evidence type="ECO:0000313" key="10">
    <source>
        <dbReference type="Proteomes" id="UP001205046"/>
    </source>
</evidence>
<gene>
    <name evidence="5" type="primary">recX</name>
    <name evidence="9" type="ORF">M3B43_04685</name>
</gene>
<comment type="similarity">
    <text evidence="2 5">Belongs to the RecX family.</text>
</comment>
<evidence type="ECO:0000259" key="8">
    <source>
        <dbReference type="Pfam" id="PF21982"/>
    </source>
</evidence>
<sequence length="267" mass="28841">MSMQDDRGGQQQKLDALRETLAKLEAGELSSDLFDPAPQDSATQPEGSPADAEPQGITADTEPQGTVDAAPQGSTADAEPAGSGSAAPAAEPDLNKASSASREDQYAKARTVVLRKLTGSPKSRHQLAQALREREFSEETLTAVLDRMEEVHLVNDREFARMWVRTRHETKGLGSAALKRELRDKGISEADAGEALEQLSADDETAAARELIAAKLRGVVVPPAHSVEDRKERDKLTRRLMGMLARRGHSPGAAFSLVREELDARSR</sequence>
<evidence type="ECO:0000256" key="6">
    <source>
        <dbReference type="SAM" id="MobiDB-lite"/>
    </source>
</evidence>
<dbReference type="PANTHER" id="PTHR33602">
    <property type="entry name" value="REGULATORY PROTEIN RECX FAMILY PROTEIN"/>
    <property type="match status" value="1"/>
</dbReference>
<comment type="subcellular location">
    <subcellularLocation>
        <location evidence="1 5">Cytoplasm</location>
    </subcellularLocation>
</comment>
<dbReference type="Pfam" id="PF02631">
    <property type="entry name" value="RecX_HTH2"/>
    <property type="match status" value="1"/>
</dbReference>
<keyword evidence="10" id="KW-1185">Reference proteome</keyword>
<keyword evidence="4 5" id="KW-0963">Cytoplasm</keyword>
<dbReference type="Pfam" id="PF21982">
    <property type="entry name" value="RecX_HTH1"/>
    <property type="match status" value="1"/>
</dbReference>
<reference evidence="9 10" key="1">
    <citation type="submission" date="2022-04" db="EMBL/GenBank/DDBJ databases">
        <title>Human microbiome associated bacterial genomes.</title>
        <authorList>
            <person name="Sandstrom S."/>
            <person name="Salamzade R."/>
            <person name="Kalan L.R."/>
        </authorList>
    </citation>
    <scope>NUCLEOTIDE SEQUENCE [LARGE SCALE GENOMIC DNA]</scope>
    <source>
        <strain evidence="10">p3-SID767</strain>
    </source>
</reference>
<dbReference type="EMBL" id="JALXMO010000007">
    <property type="protein sequence ID" value="MCT1606633.1"/>
    <property type="molecule type" value="Genomic_DNA"/>
</dbReference>
<feature type="domain" description="RecX second three-helical" evidence="7">
    <location>
        <begin position="155"/>
        <end position="196"/>
    </location>
</feature>
<comment type="function">
    <text evidence="5">Modulates RecA activity.</text>
</comment>
<dbReference type="PANTHER" id="PTHR33602:SF1">
    <property type="entry name" value="REGULATORY PROTEIN RECX FAMILY PROTEIN"/>
    <property type="match status" value="1"/>
</dbReference>
<dbReference type="Proteomes" id="UP001205046">
    <property type="component" value="Unassembled WGS sequence"/>
</dbReference>
<evidence type="ECO:0000256" key="1">
    <source>
        <dbReference type="ARBA" id="ARBA00004496"/>
    </source>
</evidence>
<feature type="compositionally biased region" description="Basic and acidic residues" evidence="6">
    <location>
        <begin position="15"/>
        <end position="26"/>
    </location>
</feature>
<dbReference type="InterPro" id="IPR053924">
    <property type="entry name" value="RecX_HTH_2nd"/>
</dbReference>
<feature type="region of interest" description="Disordered" evidence="6">
    <location>
        <begin position="1"/>
        <end position="106"/>
    </location>
</feature>
<evidence type="ECO:0000256" key="5">
    <source>
        <dbReference type="HAMAP-Rule" id="MF_01114"/>
    </source>
</evidence>
<feature type="compositionally biased region" description="Low complexity" evidence="6">
    <location>
        <begin position="76"/>
        <end position="92"/>
    </location>
</feature>
<name>A0ABT2HPN7_9MICC</name>
<dbReference type="InterPro" id="IPR036388">
    <property type="entry name" value="WH-like_DNA-bd_sf"/>
</dbReference>
<comment type="caution">
    <text evidence="9">The sequence shown here is derived from an EMBL/GenBank/DDBJ whole genome shotgun (WGS) entry which is preliminary data.</text>
</comment>
<dbReference type="HAMAP" id="MF_01114">
    <property type="entry name" value="RecX"/>
    <property type="match status" value="1"/>
</dbReference>
<proteinExistence type="inferred from homology"/>
<evidence type="ECO:0000313" key="9">
    <source>
        <dbReference type="EMBL" id="MCT1606633.1"/>
    </source>
</evidence>
<protein>
    <recommendedName>
        <fullName evidence="3 5">Regulatory protein RecX</fullName>
    </recommendedName>
</protein>
<evidence type="ECO:0000256" key="4">
    <source>
        <dbReference type="ARBA" id="ARBA00022490"/>
    </source>
</evidence>
<evidence type="ECO:0000259" key="7">
    <source>
        <dbReference type="Pfam" id="PF02631"/>
    </source>
</evidence>
<evidence type="ECO:0000256" key="2">
    <source>
        <dbReference type="ARBA" id="ARBA00009695"/>
    </source>
</evidence>
<dbReference type="InterPro" id="IPR003783">
    <property type="entry name" value="Regulatory_RecX"/>
</dbReference>
<accession>A0ABT2HPN7</accession>
<dbReference type="Gene3D" id="1.10.10.10">
    <property type="entry name" value="Winged helix-like DNA-binding domain superfamily/Winged helix DNA-binding domain"/>
    <property type="match status" value="2"/>
</dbReference>
<organism evidence="9 10">
    <name type="scientific">Nesterenkonia massiliensis</name>
    <dbReference type="NCBI Taxonomy" id="1232429"/>
    <lineage>
        <taxon>Bacteria</taxon>
        <taxon>Bacillati</taxon>
        <taxon>Actinomycetota</taxon>
        <taxon>Actinomycetes</taxon>
        <taxon>Micrococcales</taxon>
        <taxon>Micrococcaceae</taxon>
        <taxon>Nesterenkonia</taxon>
    </lineage>
</organism>
<dbReference type="RefSeq" id="WP_260072742.1">
    <property type="nucleotide sequence ID" value="NZ_JALXMO010000007.1"/>
</dbReference>
<evidence type="ECO:0000256" key="3">
    <source>
        <dbReference type="ARBA" id="ARBA00018111"/>
    </source>
</evidence>
<dbReference type="InterPro" id="IPR053926">
    <property type="entry name" value="RecX_HTH_1st"/>
</dbReference>